<feature type="region of interest" description="Disordered" evidence="7">
    <location>
        <begin position="1"/>
        <end position="122"/>
    </location>
</feature>
<proteinExistence type="inferred from homology"/>
<comment type="subcellular location">
    <subcellularLocation>
        <location evidence="1">Nucleus</location>
    </subcellularLocation>
</comment>
<name>A0A9Q1H5L5_HOLLE</name>
<evidence type="ECO:0000256" key="2">
    <source>
        <dbReference type="ARBA" id="ARBA00007979"/>
    </source>
</evidence>
<dbReference type="SUPFAM" id="SSF111469">
    <property type="entry name" value="Geminin coiled-coil domain"/>
    <property type="match status" value="1"/>
</dbReference>
<dbReference type="GO" id="GO:0005634">
    <property type="term" value="C:nucleus"/>
    <property type="evidence" value="ECO:0007669"/>
    <property type="project" value="UniProtKB-SubCell"/>
</dbReference>
<reference evidence="8" key="1">
    <citation type="submission" date="2021-10" db="EMBL/GenBank/DDBJ databases">
        <title>Tropical sea cucumber genome reveals ecological adaptation and Cuvierian tubules defense mechanism.</title>
        <authorList>
            <person name="Chen T."/>
        </authorList>
    </citation>
    <scope>NUCLEOTIDE SEQUENCE</scope>
    <source>
        <strain evidence="8">Nanhai2018</strain>
        <tissue evidence="8">Muscle</tissue>
    </source>
</reference>
<sequence length="295" mass="33458">MSELLSELAPDSTASTKKPGKTVKLKTFLQSKQNADSPSNRKSLQQLQPSAQDEGKLVGKDGFVRFANQKSKTPKRKRDGESELPAKRQAKYISKPSKKFPIYTDNSTENKSNDGDTAKKEKSAEEIAYELMVQEEIPERYWKEIAEERRVALQNTLKENEQLHIEIKDLKEENARLKVTADQAVYLAEVVQDLLGETKDDKEEDNVEELQNEVSDGSSESGMAQTTLMCGENRLQSTTERDDSVEQDERMKKSEGCYSDENMTSERKQDSHESTTCRRIHEGCLDSDCESSDDR</sequence>
<dbReference type="OrthoDB" id="10043826at2759"/>
<feature type="compositionally biased region" description="Basic and acidic residues" evidence="7">
    <location>
        <begin position="239"/>
        <end position="255"/>
    </location>
</feature>
<feature type="region of interest" description="Disordered" evidence="7">
    <location>
        <begin position="196"/>
        <end position="277"/>
    </location>
</feature>
<feature type="compositionally biased region" description="Acidic residues" evidence="7">
    <location>
        <begin position="202"/>
        <end position="211"/>
    </location>
</feature>
<dbReference type="PANTHER" id="PTHR13372">
    <property type="entry name" value="GEMININ"/>
    <property type="match status" value="1"/>
</dbReference>
<dbReference type="GO" id="GO:0045786">
    <property type="term" value="P:negative regulation of cell cycle"/>
    <property type="evidence" value="ECO:0007669"/>
    <property type="project" value="TreeGrafter"/>
</dbReference>
<dbReference type="PANTHER" id="PTHR13372:SF5">
    <property type="entry name" value="GEMININ"/>
    <property type="match status" value="1"/>
</dbReference>
<feature type="compositionally biased region" description="Polar residues" evidence="7">
    <location>
        <begin position="212"/>
        <end position="238"/>
    </location>
</feature>
<evidence type="ECO:0000256" key="5">
    <source>
        <dbReference type="ARBA" id="ARBA00023306"/>
    </source>
</evidence>
<organism evidence="8 9">
    <name type="scientific">Holothuria leucospilota</name>
    <name type="common">Black long sea cucumber</name>
    <name type="synonym">Mertensiothuria leucospilota</name>
    <dbReference type="NCBI Taxonomy" id="206669"/>
    <lineage>
        <taxon>Eukaryota</taxon>
        <taxon>Metazoa</taxon>
        <taxon>Echinodermata</taxon>
        <taxon>Eleutherozoa</taxon>
        <taxon>Echinozoa</taxon>
        <taxon>Holothuroidea</taxon>
        <taxon>Aspidochirotacea</taxon>
        <taxon>Aspidochirotida</taxon>
        <taxon>Holothuriidae</taxon>
        <taxon>Holothuria</taxon>
    </lineage>
</organism>
<keyword evidence="4" id="KW-0539">Nucleus</keyword>
<evidence type="ECO:0000256" key="4">
    <source>
        <dbReference type="ARBA" id="ARBA00023242"/>
    </source>
</evidence>
<gene>
    <name evidence="8" type="ORF">HOLleu_24034</name>
</gene>
<evidence type="ECO:0000256" key="1">
    <source>
        <dbReference type="ARBA" id="ARBA00004123"/>
    </source>
</evidence>
<comment type="caution">
    <text evidence="8">The sequence shown here is derived from an EMBL/GenBank/DDBJ whole genome shotgun (WGS) entry which is preliminary data.</text>
</comment>
<dbReference type="AlphaFoldDB" id="A0A9Q1H5L5"/>
<comment type="similarity">
    <text evidence="2">Belongs to the geminin family.</text>
</comment>
<accession>A0A9Q1H5L5</accession>
<evidence type="ECO:0000256" key="6">
    <source>
        <dbReference type="SAM" id="Coils"/>
    </source>
</evidence>
<keyword evidence="9" id="KW-1185">Reference proteome</keyword>
<feature type="compositionally biased region" description="Basic and acidic residues" evidence="7">
    <location>
        <begin position="111"/>
        <end position="122"/>
    </location>
</feature>
<dbReference type="Gene3D" id="1.20.5.1180">
    <property type="entry name" value="Geminin coiled-coil domain"/>
    <property type="match status" value="1"/>
</dbReference>
<feature type="compositionally biased region" description="Basic and acidic residues" evidence="7">
    <location>
        <begin position="53"/>
        <end position="63"/>
    </location>
</feature>
<dbReference type="GO" id="GO:0008156">
    <property type="term" value="P:negative regulation of DNA replication"/>
    <property type="evidence" value="ECO:0007669"/>
    <property type="project" value="TreeGrafter"/>
</dbReference>
<evidence type="ECO:0000256" key="7">
    <source>
        <dbReference type="SAM" id="MobiDB-lite"/>
    </source>
</evidence>
<feature type="compositionally biased region" description="Basic and acidic residues" evidence="7">
    <location>
        <begin position="264"/>
        <end position="277"/>
    </location>
</feature>
<feature type="compositionally biased region" description="Polar residues" evidence="7">
    <location>
        <begin position="28"/>
        <end position="51"/>
    </location>
</feature>
<evidence type="ECO:0000313" key="9">
    <source>
        <dbReference type="Proteomes" id="UP001152320"/>
    </source>
</evidence>
<feature type="coiled-coil region" evidence="6">
    <location>
        <begin position="143"/>
        <end position="180"/>
    </location>
</feature>
<evidence type="ECO:0000256" key="3">
    <source>
        <dbReference type="ARBA" id="ARBA00023054"/>
    </source>
</evidence>
<evidence type="ECO:0000313" key="8">
    <source>
        <dbReference type="EMBL" id="KAJ8033703.1"/>
    </source>
</evidence>
<dbReference type="InterPro" id="IPR022786">
    <property type="entry name" value="Geminin/Multicilin"/>
</dbReference>
<dbReference type="Pfam" id="PF07412">
    <property type="entry name" value="Geminin"/>
    <property type="match status" value="1"/>
</dbReference>
<dbReference type="CDD" id="cd22589">
    <property type="entry name" value="geminin_CC"/>
    <property type="match status" value="1"/>
</dbReference>
<protein>
    <submittedName>
        <fullName evidence="8">Geminin</fullName>
    </submittedName>
</protein>
<keyword evidence="5" id="KW-0131">Cell cycle</keyword>
<keyword evidence="3 6" id="KW-0175">Coiled coil</keyword>
<dbReference type="Proteomes" id="UP001152320">
    <property type="component" value="Chromosome 11"/>
</dbReference>
<dbReference type="EMBL" id="JAIZAY010000011">
    <property type="protein sequence ID" value="KAJ8033703.1"/>
    <property type="molecule type" value="Genomic_DNA"/>
</dbReference>